<proteinExistence type="predicted"/>
<protein>
    <submittedName>
        <fullName evidence="1">Uncharacterized protein</fullName>
    </submittedName>
</protein>
<reference evidence="1 2" key="1">
    <citation type="submission" date="2023-02" db="EMBL/GenBank/DDBJ databases">
        <title>Devosia chondri sp. nov., isolated from the phycosphere of marine algae.</title>
        <authorList>
            <person name="Kim J.M."/>
            <person name="Lee J.K."/>
            <person name="Choi B.J."/>
            <person name="Bayburt H."/>
            <person name="Jeon C.O."/>
        </authorList>
    </citation>
    <scope>NUCLEOTIDE SEQUENCE [LARGE SCALE GENOMIC DNA]</scope>
    <source>
        <strain evidence="1 2">G2-5</strain>
    </source>
</reference>
<evidence type="ECO:0000313" key="1">
    <source>
        <dbReference type="EMBL" id="WDR06064.1"/>
    </source>
</evidence>
<evidence type="ECO:0000313" key="2">
    <source>
        <dbReference type="Proteomes" id="UP001222118"/>
    </source>
</evidence>
<dbReference type="EMBL" id="CP118247">
    <property type="protein sequence ID" value="WDR06064.1"/>
    <property type="molecule type" value="Genomic_DNA"/>
</dbReference>
<accession>A0ABY7YXU2</accession>
<organism evidence="1 2">
    <name type="scientific">Devosia rhodophyticola</name>
    <dbReference type="NCBI Taxonomy" id="3026423"/>
    <lineage>
        <taxon>Bacteria</taxon>
        <taxon>Pseudomonadati</taxon>
        <taxon>Pseudomonadota</taxon>
        <taxon>Alphaproteobacteria</taxon>
        <taxon>Hyphomicrobiales</taxon>
        <taxon>Devosiaceae</taxon>
        <taxon>Devosia</taxon>
    </lineage>
</organism>
<dbReference type="RefSeq" id="WP_282211578.1">
    <property type="nucleotide sequence ID" value="NZ_CP118247.1"/>
</dbReference>
<sequence length="54" mass="5654">MNNADNILATQRVVAGDVGFGLTCRVLPEPPSLMLVSLSAKGLSLQTTVKVVDL</sequence>
<dbReference type="Proteomes" id="UP001222118">
    <property type="component" value="Chromosome"/>
</dbReference>
<name>A0ABY7YXU2_9HYPH</name>
<gene>
    <name evidence="1" type="ORF">PSQ90_00960</name>
</gene>
<keyword evidence="2" id="KW-1185">Reference proteome</keyword>